<gene>
    <name evidence="2" type="ORF">HKI87_04g28120</name>
</gene>
<reference evidence="2 3" key="1">
    <citation type="submission" date="2024-03" db="EMBL/GenBank/DDBJ databases">
        <title>Complete genome sequence of the green alga Chloropicon roscoffensis RCC1871.</title>
        <authorList>
            <person name="Lemieux C."/>
            <person name="Pombert J.-F."/>
            <person name="Otis C."/>
            <person name="Turmel M."/>
        </authorList>
    </citation>
    <scope>NUCLEOTIDE SEQUENCE [LARGE SCALE GENOMIC DNA]</scope>
    <source>
        <strain evidence="2 3">RCC1871</strain>
    </source>
</reference>
<keyword evidence="1" id="KW-0812">Transmembrane</keyword>
<keyword evidence="1" id="KW-0472">Membrane</keyword>
<dbReference type="EMBL" id="CP151504">
    <property type="protein sequence ID" value="WZN61277.1"/>
    <property type="molecule type" value="Genomic_DNA"/>
</dbReference>
<evidence type="ECO:0000256" key="1">
    <source>
        <dbReference type="SAM" id="Phobius"/>
    </source>
</evidence>
<keyword evidence="3" id="KW-1185">Reference proteome</keyword>
<name>A0AAX4P5S0_9CHLO</name>
<evidence type="ECO:0000313" key="2">
    <source>
        <dbReference type="EMBL" id="WZN61277.1"/>
    </source>
</evidence>
<sequence>MHSRGSTPTSFIGHTKTFPFAGSGGGLPLYRTNRATVFQSAVKQLKNKYSLKFQKKLLLVVLALLALVILVRSRSWYARSTA</sequence>
<dbReference type="Proteomes" id="UP001472866">
    <property type="component" value="Chromosome 04"/>
</dbReference>
<accession>A0AAX4P5S0</accession>
<keyword evidence="1" id="KW-1133">Transmembrane helix</keyword>
<protein>
    <submittedName>
        <fullName evidence="2">Uncharacterized protein</fullName>
    </submittedName>
</protein>
<feature type="transmembrane region" description="Helical" evidence="1">
    <location>
        <begin position="57"/>
        <end position="77"/>
    </location>
</feature>
<evidence type="ECO:0000313" key="3">
    <source>
        <dbReference type="Proteomes" id="UP001472866"/>
    </source>
</evidence>
<proteinExistence type="predicted"/>
<organism evidence="2 3">
    <name type="scientific">Chloropicon roscoffensis</name>
    <dbReference type="NCBI Taxonomy" id="1461544"/>
    <lineage>
        <taxon>Eukaryota</taxon>
        <taxon>Viridiplantae</taxon>
        <taxon>Chlorophyta</taxon>
        <taxon>Chloropicophyceae</taxon>
        <taxon>Chloropicales</taxon>
        <taxon>Chloropicaceae</taxon>
        <taxon>Chloropicon</taxon>
    </lineage>
</organism>
<dbReference type="AlphaFoldDB" id="A0AAX4P5S0"/>